<dbReference type="Gene3D" id="3.10.450.40">
    <property type="match status" value="1"/>
</dbReference>
<dbReference type="RefSeq" id="WP_264385370.1">
    <property type="nucleotide sequence ID" value="NZ_CP074352.1"/>
</dbReference>
<dbReference type="EMBL" id="CP074352">
    <property type="protein sequence ID" value="UYU32457.1"/>
    <property type="molecule type" value="Genomic_DNA"/>
</dbReference>
<dbReference type="Proteomes" id="UP001156318">
    <property type="component" value="Chromosome"/>
</dbReference>
<feature type="domain" description="IraD/Gp25-like" evidence="1">
    <location>
        <begin position="19"/>
        <end position="102"/>
    </location>
</feature>
<evidence type="ECO:0000259" key="1">
    <source>
        <dbReference type="Pfam" id="PF04965"/>
    </source>
</evidence>
<evidence type="ECO:0000313" key="3">
    <source>
        <dbReference type="Proteomes" id="UP001156318"/>
    </source>
</evidence>
<dbReference type="InterPro" id="IPR007048">
    <property type="entry name" value="IraD/Gp25-like"/>
</dbReference>
<accession>A0ABY6JF60</accession>
<dbReference type="Pfam" id="PF04965">
    <property type="entry name" value="GPW_gp25"/>
    <property type="match status" value="1"/>
</dbReference>
<reference evidence="2 3" key="1">
    <citation type="submission" date="2021-05" db="EMBL/GenBank/DDBJ databases">
        <title>Isolation, identification, and the growth promoting effects of Pantoea dispersa strain YSD J2 from the aboveground leaves of Cyperus esculentus L.Var. Sativus.</title>
        <authorList>
            <person name="Wang S."/>
            <person name="Tang X.M."/>
            <person name="Huang Y.N."/>
        </authorList>
    </citation>
    <scope>NUCLEOTIDE SEQUENCE [LARGE SCALE GENOMIC DNA]</scope>
    <source>
        <strain evidence="3">YSD YN2</strain>
    </source>
</reference>
<sequence>MTARYAGMDRATGEALLDEAHISQSVRDILMTPVGTRVMRRDYGSLLSALLDQPQNPALRLQIMAACYMALLKWEPRITLSALNFETRYNGEMIVELTGQLVDSAGDVSLTIPLS</sequence>
<protein>
    <submittedName>
        <fullName evidence="2">GPW/gp25 family protein</fullName>
    </submittedName>
</protein>
<organism evidence="2 3">
    <name type="scientific">Siccibacter colletis</name>
    <dbReference type="NCBI Taxonomy" id="1505757"/>
    <lineage>
        <taxon>Bacteria</taxon>
        <taxon>Pseudomonadati</taxon>
        <taxon>Pseudomonadota</taxon>
        <taxon>Gammaproteobacteria</taxon>
        <taxon>Enterobacterales</taxon>
        <taxon>Enterobacteriaceae</taxon>
        <taxon>Siccibacter</taxon>
    </lineage>
</organism>
<keyword evidence="3" id="KW-1185">Reference proteome</keyword>
<gene>
    <name evidence="2" type="ORF">KFZ77_02750</name>
</gene>
<name>A0ABY6JF60_9ENTR</name>
<dbReference type="SUPFAM" id="SSF160719">
    <property type="entry name" value="gpW/gp25-like"/>
    <property type="match status" value="1"/>
</dbReference>
<evidence type="ECO:0000313" key="2">
    <source>
        <dbReference type="EMBL" id="UYU32457.1"/>
    </source>
</evidence>
<proteinExistence type="predicted"/>